<dbReference type="RefSeq" id="WP_317021951.1">
    <property type="nucleotide sequence ID" value="NZ_CP136513.1"/>
</dbReference>
<accession>A0ABZ0ET51</accession>
<organism evidence="1 2">
    <name type="scientific">Paraburkholderia kirstenboschensis</name>
    <dbReference type="NCBI Taxonomy" id="1245436"/>
    <lineage>
        <taxon>Bacteria</taxon>
        <taxon>Pseudomonadati</taxon>
        <taxon>Pseudomonadota</taxon>
        <taxon>Betaproteobacteria</taxon>
        <taxon>Burkholderiales</taxon>
        <taxon>Burkholderiaceae</taxon>
        <taxon>Paraburkholderia</taxon>
    </lineage>
</organism>
<evidence type="ECO:0000313" key="2">
    <source>
        <dbReference type="Proteomes" id="UP001302652"/>
    </source>
</evidence>
<reference evidence="1 2" key="1">
    <citation type="submission" date="2023-10" db="EMBL/GenBank/DDBJ databases">
        <title>Surface-active antibiotics is a multifunctional adaptation for post-fire microbes.</title>
        <authorList>
            <person name="Liu M.D."/>
            <person name="Du Y."/>
            <person name="Koupaei S.K."/>
            <person name="Kim N.R."/>
            <person name="Zhang W."/>
            <person name="Traxler M.F."/>
        </authorList>
    </citation>
    <scope>NUCLEOTIDE SEQUENCE [LARGE SCALE GENOMIC DNA]</scope>
    <source>
        <strain evidence="1 2">F3</strain>
    </source>
</reference>
<dbReference type="Proteomes" id="UP001302652">
    <property type="component" value="Chromosome 1"/>
</dbReference>
<dbReference type="EMBL" id="CP136513">
    <property type="protein sequence ID" value="WOD19955.1"/>
    <property type="molecule type" value="Genomic_DNA"/>
</dbReference>
<proteinExistence type="predicted"/>
<evidence type="ECO:0000313" key="1">
    <source>
        <dbReference type="EMBL" id="WOD19955.1"/>
    </source>
</evidence>
<name>A0ABZ0ET51_9BURK</name>
<sequence length="46" mass="5397">MTGNWHQIGKAAHWALRNTRYFHAVERTFQRADVEVRDGTMPLLSK</sequence>
<keyword evidence="2" id="KW-1185">Reference proteome</keyword>
<evidence type="ECO:0008006" key="3">
    <source>
        <dbReference type="Google" id="ProtNLM"/>
    </source>
</evidence>
<gene>
    <name evidence="1" type="ORF">RW095_27500</name>
</gene>
<protein>
    <recommendedName>
        <fullName evidence="3">Transposase</fullName>
    </recommendedName>
</protein>